<organism evidence="2 3">
    <name type="scientific">Phytophthora fragariae</name>
    <dbReference type="NCBI Taxonomy" id="53985"/>
    <lineage>
        <taxon>Eukaryota</taxon>
        <taxon>Sar</taxon>
        <taxon>Stramenopiles</taxon>
        <taxon>Oomycota</taxon>
        <taxon>Peronosporomycetes</taxon>
        <taxon>Peronosporales</taxon>
        <taxon>Peronosporaceae</taxon>
        <taxon>Phytophthora</taxon>
    </lineage>
</organism>
<dbReference type="EMBL" id="QXFX01004086">
    <property type="protein sequence ID" value="KAE9065544.1"/>
    <property type="molecule type" value="Genomic_DNA"/>
</dbReference>
<proteinExistence type="predicted"/>
<dbReference type="Proteomes" id="UP000488956">
    <property type="component" value="Unassembled WGS sequence"/>
</dbReference>
<reference evidence="2 3" key="1">
    <citation type="submission" date="2018-09" db="EMBL/GenBank/DDBJ databases">
        <title>Genomic investigation of the strawberry pathogen Phytophthora fragariae indicates pathogenicity is determined by transcriptional variation in three key races.</title>
        <authorList>
            <person name="Adams T.M."/>
            <person name="Armitage A.D."/>
            <person name="Sobczyk M.K."/>
            <person name="Bates H.J."/>
            <person name="Dunwell J.M."/>
            <person name="Nellist C.F."/>
            <person name="Harrison R.J."/>
        </authorList>
    </citation>
    <scope>NUCLEOTIDE SEQUENCE [LARGE SCALE GENOMIC DNA]</scope>
    <source>
        <strain evidence="2 3">ONT-3</strain>
    </source>
</reference>
<comment type="caution">
    <text evidence="2">The sequence shown here is derived from an EMBL/GenBank/DDBJ whole genome shotgun (WGS) entry which is preliminary data.</text>
</comment>
<feature type="region of interest" description="Disordered" evidence="1">
    <location>
        <begin position="43"/>
        <end position="67"/>
    </location>
</feature>
<gene>
    <name evidence="2" type="ORF">PF010_g28154</name>
</gene>
<sequence length="67" mass="8018">MYSLCLHRRTRCNSVRFLERRLVIRFQKRIFIEVFRHKTSWSENTAERGALQPPSKAVPLHSHQNSP</sequence>
<evidence type="ECO:0000313" key="3">
    <source>
        <dbReference type="Proteomes" id="UP000488956"/>
    </source>
</evidence>
<evidence type="ECO:0000313" key="2">
    <source>
        <dbReference type="EMBL" id="KAE9065544.1"/>
    </source>
</evidence>
<name>A0A6G0JSC7_9STRA</name>
<dbReference type="AlphaFoldDB" id="A0A6G0JSC7"/>
<evidence type="ECO:0000256" key="1">
    <source>
        <dbReference type="SAM" id="MobiDB-lite"/>
    </source>
</evidence>
<accession>A0A6G0JSC7</accession>
<protein>
    <submittedName>
        <fullName evidence="2">Uncharacterized protein</fullName>
    </submittedName>
</protein>